<protein>
    <submittedName>
        <fullName evidence="2">Uncharacterized protein</fullName>
    </submittedName>
</protein>
<evidence type="ECO:0000313" key="2">
    <source>
        <dbReference type="EMBL" id="QFQ99610.1"/>
    </source>
</evidence>
<evidence type="ECO:0000256" key="1">
    <source>
        <dbReference type="SAM" id="MobiDB-lite"/>
    </source>
</evidence>
<feature type="region of interest" description="Disordered" evidence="1">
    <location>
        <begin position="15"/>
        <end position="110"/>
    </location>
</feature>
<reference evidence="2 3" key="1">
    <citation type="submission" date="2019-10" db="EMBL/GenBank/DDBJ databases">
        <title>Streptomyces sp. strain GY16 isolated from leaves of Broussonetia papyrifera.</title>
        <authorList>
            <person name="Mo P."/>
        </authorList>
    </citation>
    <scope>NUCLEOTIDE SEQUENCE [LARGE SCALE GENOMIC DNA]</scope>
    <source>
        <strain evidence="2 3">GY16</strain>
    </source>
</reference>
<feature type="compositionally biased region" description="Low complexity" evidence="1">
    <location>
        <begin position="75"/>
        <end position="88"/>
    </location>
</feature>
<feature type="compositionally biased region" description="Basic residues" evidence="1">
    <location>
        <begin position="30"/>
        <end position="65"/>
    </location>
</feature>
<feature type="compositionally biased region" description="Basic residues" evidence="1">
    <location>
        <begin position="89"/>
        <end position="100"/>
    </location>
</feature>
<proteinExistence type="predicted"/>
<accession>A0A5P8K9B3</accession>
<sequence>MQGVLLAGRFRIGDRLGAGGVGRVWSAARPPRRPARSRPRRVRSGWPRRPRPSRTYSRRRRRTPGRSRTPPPSRPSGSAATHRSTPRSTARRRSSCRRRPTGCVPRPFGCAPTRWPRARIFAGRLVRMPAATPRRCSALR</sequence>
<dbReference type="Proteomes" id="UP000327294">
    <property type="component" value="Chromosome"/>
</dbReference>
<dbReference type="EMBL" id="CP045096">
    <property type="protein sequence ID" value="QFQ99610.1"/>
    <property type="molecule type" value="Genomic_DNA"/>
</dbReference>
<keyword evidence="3" id="KW-1185">Reference proteome</keyword>
<evidence type="ECO:0000313" key="3">
    <source>
        <dbReference type="Proteomes" id="UP000327294"/>
    </source>
</evidence>
<dbReference type="KEGG" id="sphv:F9278_29540"/>
<organism evidence="2 3">
    <name type="scientific">Streptomyces phaeolivaceus</name>
    <dbReference type="NCBI Taxonomy" id="2653200"/>
    <lineage>
        <taxon>Bacteria</taxon>
        <taxon>Bacillati</taxon>
        <taxon>Actinomycetota</taxon>
        <taxon>Actinomycetes</taxon>
        <taxon>Kitasatosporales</taxon>
        <taxon>Streptomycetaceae</taxon>
        <taxon>Streptomyces</taxon>
    </lineage>
</organism>
<dbReference type="AlphaFoldDB" id="A0A5P8K9B3"/>
<name>A0A5P8K9B3_9ACTN</name>
<gene>
    <name evidence="2" type="ORF">F9278_29540</name>
</gene>